<gene>
    <name evidence="1" type="ORF">BKK52_00935</name>
</gene>
<evidence type="ECO:0000313" key="1">
    <source>
        <dbReference type="EMBL" id="OOF50746.1"/>
    </source>
</evidence>
<evidence type="ECO:0000313" key="2">
    <source>
        <dbReference type="Proteomes" id="UP000189161"/>
    </source>
</evidence>
<keyword evidence="2" id="KW-1185">Reference proteome</keyword>
<dbReference type="Proteomes" id="UP000189161">
    <property type="component" value="Unassembled WGS sequence"/>
</dbReference>
<protein>
    <recommendedName>
        <fullName evidence="3">Phage tail protein</fullName>
    </recommendedName>
</protein>
<comment type="caution">
    <text evidence="1">The sequence shown here is derived from an EMBL/GenBank/DDBJ whole genome shotgun (WGS) entry which is preliminary data.</text>
</comment>
<sequence length="135" mass="15561">MDLREKLLANKPKVNKIKINGDDYYIREFTVGEMNQALYGQQQELIQLAERQGIELDFNDESKLTEQLNKVQDPYRLARILAIRLCDEKGQNLFDVKNQEDLAALSQLDKSVFEQLSQGITELEPKNSPTEESSK</sequence>
<dbReference type="AlphaFoldDB" id="A0A1V3J6Q4"/>
<dbReference type="OrthoDB" id="8855286at2"/>
<evidence type="ECO:0008006" key="3">
    <source>
        <dbReference type="Google" id="ProtNLM"/>
    </source>
</evidence>
<organism evidence="1 2">
    <name type="scientific">Rodentibacter trehalosifermentans</name>
    <dbReference type="NCBI Taxonomy" id="1908263"/>
    <lineage>
        <taxon>Bacteria</taxon>
        <taxon>Pseudomonadati</taxon>
        <taxon>Pseudomonadota</taxon>
        <taxon>Gammaproteobacteria</taxon>
        <taxon>Pasteurellales</taxon>
        <taxon>Pasteurellaceae</taxon>
        <taxon>Rodentibacter</taxon>
    </lineage>
</organism>
<dbReference type="RefSeq" id="WP_077477526.1">
    <property type="nucleotide sequence ID" value="NZ_MLHL01000006.1"/>
</dbReference>
<name>A0A1V3J6Q4_9PAST</name>
<dbReference type="EMBL" id="MLHL01000006">
    <property type="protein sequence ID" value="OOF50746.1"/>
    <property type="molecule type" value="Genomic_DNA"/>
</dbReference>
<accession>A0A1V3J6Q4</accession>
<reference evidence="1 2" key="1">
    <citation type="submission" date="2016-10" db="EMBL/GenBank/DDBJ databases">
        <title>Rodentibacter gen. nov. and new species.</title>
        <authorList>
            <person name="Christensen H."/>
        </authorList>
    </citation>
    <scope>NUCLEOTIDE SEQUENCE [LARGE SCALE GENOMIC DNA]</scope>
    <source>
        <strain evidence="1 2">H1987082031</strain>
    </source>
</reference>
<proteinExistence type="predicted"/>